<feature type="transmembrane region" description="Helical" evidence="5">
    <location>
        <begin position="430"/>
        <end position="449"/>
    </location>
</feature>
<feature type="transmembrane region" description="Helical" evidence="5">
    <location>
        <begin position="345"/>
        <end position="364"/>
    </location>
</feature>
<feature type="transmembrane region" description="Helical" evidence="5">
    <location>
        <begin position="20"/>
        <end position="40"/>
    </location>
</feature>
<feature type="transmembrane region" description="Helical" evidence="5">
    <location>
        <begin position="404"/>
        <end position="424"/>
    </location>
</feature>
<comment type="subcellular location">
    <subcellularLocation>
        <location evidence="1">Membrane</location>
        <topology evidence="1">Multi-pass membrane protein</topology>
    </subcellularLocation>
</comment>
<feature type="transmembrane region" description="Helical" evidence="5">
    <location>
        <begin position="173"/>
        <end position="191"/>
    </location>
</feature>
<proteinExistence type="predicted"/>
<dbReference type="PANTHER" id="PTHR47547">
    <property type="match status" value="1"/>
</dbReference>
<organism evidence="6 7">
    <name type="scientific">Candidatus Marsarchaeota G2 archaeon BE_D</name>
    <dbReference type="NCBI Taxonomy" id="1978158"/>
    <lineage>
        <taxon>Archaea</taxon>
        <taxon>Candidatus Marsarchaeota</taxon>
        <taxon>Candidatus Marsarchaeota group 2</taxon>
    </lineage>
</organism>
<evidence type="ECO:0000313" key="6">
    <source>
        <dbReference type="EMBL" id="PSO09390.1"/>
    </source>
</evidence>
<keyword evidence="2 5" id="KW-0812">Transmembrane</keyword>
<dbReference type="Pfam" id="PF13520">
    <property type="entry name" value="AA_permease_2"/>
    <property type="match status" value="1"/>
</dbReference>
<dbReference type="Gene3D" id="1.20.1740.10">
    <property type="entry name" value="Amino acid/polyamine transporter I"/>
    <property type="match status" value="1"/>
</dbReference>
<evidence type="ECO:0000256" key="3">
    <source>
        <dbReference type="ARBA" id="ARBA00022989"/>
    </source>
</evidence>
<protein>
    <submittedName>
        <fullName evidence="6">Amino acid transporter</fullName>
    </submittedName>
</protein>
<feature type="transmembrane region" description="Helical" evidence="5">
    <location>
        <begin position="52"/>
        <end position="72"/>
    </location>
</feature>
<dbReference type="Proteomes" id="UP000242015">
    <property type="component" value="Unassembled WGS sequence"/>
</dbReference>
<feature type="transmembrane region" description="Helical" evidence="5">
    <location>
        <begin position="287"/>
        <end position="309"/>
    </location>
</feature>
<gene>
    <name evidence="6" type="ORF">B9Q04_00665</name>
</gene>
<dbReference type="AlphaFoldDB" id="A0A2R6CF33"/>
<reference evidence="6 7" key="1">
    <citation type="submission" date="2017-04" db="EMBL/GenBank/DDBJ databases">
        <title>Novel microbial lineages endemic to geothermal iron-oxide mats fill important gaps in the evolutionary history of Archaea.</title>
        <authorList>
            <person name="Jay Z.J."/>
            <person name="Beam J.P."/>
            <person name="Dlakic M."/>
            <person name="Rusch D.B."/>
            <person name="Kozubal M.A."/>
            <person name="Inskeep W.P."/>
        </authorList>
    </citation>
    <scope>NUCLEOTIDE SEQUENCE [LARGE SCALE GENOMIC DNA]</scope>
    <source>
        <strain evidence="6">BE_D</strain>
    </source>
</reference>
<name>A0A2R6CF33_9ARCH</name>
<dbReference type="PANTHER" id="PTHR47547:SF1">
    <property type="entry name" value="ASPARTATE-PROTON SYMPORTER"/>
    <property type="match status" value="1"/>
</dbReference>
<feature type="transmembrane region" description="Helical" evidence="5">
    <location>
        <begin position="490"/>
        <end position="509"/>
    </location>
</feature>
<feature type="transmembrane region" description="Helical" evidence="5">
    <location>
        <begin position="93"/>
        <end position="117"/>
    </location>
</feature>
<feature type="transmembrane region" description="Helical" evidence="5">
    <location>
        <begin position="129"/>
        <end position="152"/>
    </location>
</feature>
<evidence type="ECO:0000313" key="7">
    <source>
        <dbReference type="Proteomes" id="UP000242015"/>
    </source>
</evidence>
<keyword evidence="3 5" id="KW-1133">Transmembrane helix</keyword>
<evidence type="ECO:0000256" key="4">
    <source>
        <dbReference type="ARBA" id="ARBA00023136"/>
    </source>
</evidence>
<sequence>MSDDNTTTAGGSGYRKELGFWSIVLLTVGAILGPAVAYIPVTVLADGGPAGILSWVFALVLIIPIAFVYVELGTMWPRAGGVAYYPARSHGPITGVLNGWAAFVGYSLAMPAVVAAIVEYASYFYPRLYSNGVLTTSGLLVSIVATLIIWLINTRRVRFLGTVNNVLTTIKTLLILVVALTLISFFHPANLTRYGGFAPYGVGGVFLATSATIFAYAGFRQPIDYSEEVKDSGRTIPRAVIASLLVVFAVYIIESLAFVGTVNWGFLGFTPGEWSSLSSLPYPYASASQGVGLTTLAVIAIVGVVIASFSDGVIYYGGASRVGNALAKYDGYFPDQLSKLNVHGIPFNSTLLVLAVSIIYLILLPSFASVLSVFVDAVVFSYAPSAVSLLIFRKTNPGENRPYTLPVAKLLSPFAFVVGGLLIFWSGWTFVSISIISVFVGLVLLAFFNRRRRIDSADLKAGLWLPVYALAVLVMSYVSDKTYFGGRGIIPFPWDNLLFIAVTLAFYYWG</sequence>
<feature type="transmembrane region" description="Helical" evidence="5">
    <location>
        <begin position="197"/>
        <end position="219"/>
    </location>
</feature>
<feature type="transmembrane region" description="Helical" evidence="5">
    <location>
        <begin position="240"/>
        <end position="267"/>
    </location>
</feature>
<comment type="caution">
    <text evidence="6">The sequence shown here is derived from an EMBL/GenBank/DDBJ whole genome shotgun (WGS) entry which is preliminary data.</text>
</comment>
<feature type="transmembrane region" description="Helical" evidence="5">
    <location>
        <begin position="461"/>
        <end position="478"/>
    </location>
</feature>
<dbReference type="InterPro" id="IPR052962">
    <property type="entry name" value="AA_Transporter_AGT"/>
</dbReference>
<dbReference type="PIRSF" id="PIRSF006060">
    <property type="entry name" value="AA_transporter"/>
    <property type="match status" value="1"/>
</dbReference>
<dbReference type="GO" id="GO:0016020">
    <property type="term" value="C:membrane"/>
    <property type="evidence" value="ECO:0007669"/>
    <property type="project" value="UniProtKB-SubCell"/>
</dbReference>
<dbReference type="EMBL" id="NEXF01000006">
    <property type="protein sequence ID" value="PSO09390.1"/>
    <property type="molecule type" value="Genomic_DNA"/>
</dbReference>
<keyword evidence="4 5" id="KW-0472">Membrane</keyword>
<accession>A0A2R6CF33</accession>
<evidence type="ECO:0000256" key="2">
    <source>
        <dbReference type="ARBA" id="ARBA00022692"/>
    </source>
</evidence>
<dbReference type="InterPro" id="IPR002293">
    <property type="entry name" value="AA/rel_permease1"/>
</dbReference>
<dbReference type="GO" id="GO:0022857">
    <property type="term" value="F:transmembrane transporter activity"/>
    <property type="evidence" value="ECO:0007669"/>
    <property type="project" value="InterPro"/>
</dbReference>
<evidence type="ECO:0000256" key="5">
    <source>
        <dbReference type="SAM" id="Phobius"/>
    </source>
</evidence>
<evidence type="ECO:0000256" key="1">
    <source>
        <dbReference type="ARBA" id="ARBA00004141"/>
    </source>
</evidence>
<feature type="transmembrane region" description="Helical" evidence="5">
    <location>
        <begin position="370"/>
        <end position="392"/>
    </location>
</feature>